<sequence precursor="true">MSAAVTAITERVLRFATRAPRGTEGRSTVSSYRWTDDKKMVELPRNSVVVGILGETLQSGGGFNSNQLAANRSKGSKKAGHPVVLHYSFGETRQ</sequence>
<evidence type="ECO:0000313" key="2">
    <source>
        <dbReference type="Proteomes" id="UP000319143"/>
    </source>
</evidence>
<dbReference type="EMBL" id="SJPV01000001">
    <property type="protein sequence ID" value="TWU42828.1"/>
    <property type="molecule type" value="Genomic_DNA"/>
</dbReference>
<comment type="caution">
    <text evidence="1">The sequence shown here is derived from an EMBL/GenBank/DDBJ whole genome shotgun (WGS) entry which is preliminary data.</text>
</comment>
<organism evidence="1 2">
    <name type="scientific">Novipirellula artificiosorum</name>
    <dbReference type="NCBI Taxonomy" id="2528016"/>
    <lineage>
        <taxon>Bacteria</taxon>
        <taxon>Pseudomonadati</taxon>
        <taxon>Planctomycetota</taxon>
        <taxon>Planctomycetia</taxon>
        <taxon>Pirellulales</taxon>
        <taxon>Pirellulaceae</taxon>
        <taxon>Novipirellula</taxon>
    </lineage>
</organism>
<accession>A0A5C6E1U8</accession>
<name>A0A5C6E1U8_9BACT</name>
<gene>
    <name evidence="1" type="ORF">Poly41_11290</name>
</gene>
<reference evidence="1 2" key="1">
    <citation type="submission" date="2019-02" db="EMBL/GenBank/DDBJ databases">
        <title>Deep-cultivation of Planctomycetes and their phenomic and genomic characterization uncovers novel biology.</title>
        <authorList>
            <person name="Wiegand S."/>
            <person name="Jogler M."/>
            <person name="Boedeker C."/>
            <person name="Pinto D."/>
            <person name="Vollmers J."/>
            <person name="Rivas-Marin E."/>
            <person name="Kohn T."/>
            <person name="Peeters S.H."/>
            <person name="Heuer A."/>
            <person name="Rast P."/>
            <person name="Oberbeckmann S."/>
            <person name="Bunk B."/>
            <person name="Jeske O."/>
            <person name="Meyerdierks A."/>
            <person name="Storesund J.E."/>
            <person name="Kallscheuer N."/>
            <person name="Luecker S."/>
            <person name="Lage O.M."/>
            <person name="Pohl T."/>
            <person name="Merkel B.J."/>
            <person name="Hornburger P."/>
            <person name="Mueller R.-W."/>
            <person name="Bruemmer F."/>
            <person name="Labrenz M."/>
            <person name="Spormann A.M."/>
            <person name="Op Den Camp H."/>
            <person name="Overmann J."/>
            <person name="Amann R."/>
            <person name="Jetten M.S.M."/>
            <person name="Mascher T."/>
            <person name="Medema M.H."/>
            <person name="Devos D.P."/>
            <person name="Kaster A.-K."/>
            <person name="Ovreas L."/>
            <person name="Rohde M."/>
            <person name="Galperin M.Y."/>
            <person name="Jogler C."/>
        </authorList>
    </citation>
    <scope>NUCLEOTIDE SEQUENCE [LARGE SCALE GENOMIC DNA]</scope>
    <source>
        <strain evidence="1 2">Poly41</strain>
    </source>
</reference>
<proteinExistence type="predicted"/>
<keyword evidence="2" id="KW-1185">Reference proteome</keyword>
<evidence type="ECO:0000313" key="1">
    <source>
        <dbReference type="EMBL" id="TWU42828.1"/>
    </source>
</evidence>
<protein>
    <submittedName>
        <fullName evidence="1">Uncharacterized protein</fullName>
    </submittedName>
</protein>
<dbReference type="AlphaFoldDB" id="A0A5C6E1U8"/>
<dbReference type="Proteomes" id="UP000319143">
    <property type="component" value="Unassembled WGS sequence"/>
</dbReference>